<accession>A0ACB0LX70</accession>
<reference evidence="1" key="1">
    <citation type="submission" date="2023-10" db="EMBL/GenBank/DDBJ databases">
        <authorList>
            <person name="Rodriguez Cubillos JULIANA M."/>
            <person name="De Vega J."/>
        </authorList>
    </citation>
    <scope>NUCLEOTIDE SEQUENCE</scope>
</reference>
<proteinExistence type="predicted"/>
<name>A0ACB0LX70_TRIPR</name>
<organism evidence="1 2">
    <name type="scientific">Trifolium pratense</name>
    <name type="common">Red clover</name>
    <dbReference type="NCBI Taxonomy" id="57577"/>
    <lineage>
        <taxon>Eukaryota</taxon>
        <taxon>Viridiplantae</taxon>
        <taxon>Streptophyta</taxon>
        <taxon>Embryophyta</taxon>
        <taxon>Tracheophyta</taxon>
        <taxon>Spermatophyta</taxon>
        <taxon>Magnoliopsida</taxon>
        <taxon>eudicotyledons</taxon>
        <taxon>Gunneridae</taxon>
        <taxon>Pentapetalae</taxon>
        <taxon>rosids</taxon>
        <taxon>fabids</taxon>
        <taxon>Fabales</taxon>
        <taxon>Fabaceae</taxon>
        <taxon>Papilionoideae</taxon>
        <taxon>50 kb inversion clade</taxon>
        <taxon>NPAAA clade</taxon>
        <taxon>Hologalegina</taxon>
        <taxon>IRL clade</taxon>
        <taxon>Trifolieae</taxon>
        <taxon>Trifolium</taxon>
    </lineage>
</organism>
<sequence length="2103" mass="240845">MEILTSIVGKVVDYTVAPIGRQASYLIFYKGNFKMLADNVNDLQAARERVFHSVEEERRNGKEIERDVVNWLEKVSEVIETANQLQQEPRRANVRCSKWGFPNLILRHQLSRKATKIAHDVVQVQGKGMFDRFGYLPSLDGVASSSSTRGNEKYQTRDSLKEDIVNALSDLNSRNIGVYGLGGVGKTTLVEDVALIATQHKLFDKVVIAHVSKNPDFKTIQGEIADLLGLRFDEETIFGRANRLRQRIKMEKSILVILDNIWTMLDLKEVGIPFGNEHNGCKLLMTSRNQDVLVQMDVPKNFTFKLELMSENETWNLFQFMAGDVVKDKNLKDVAFQVAQKCEGLPLRVVTVARAMRNKRDMQSWKEALRKLQSNDQTEMEALTYSALELSYNSLESDEMRDLFLLFALLEGENVEYFLKVAVGLNILKHVNTMDEARNKLYTIIRSLEMTCLLLDVKTGGNIPMHDFVRDFATSIARRDKHVFLRKRSDEELPTSALLNRCMQIVLRWCHIHELPQMIVCPNIKLFLLASKNRSLKIPNTFFEGMGSLRVLDLTSLNLSSLPTSFRFLTNLKTLCLDLCILENMDAIEGLQNLEILRIWKSSMIKFPREIGRLTQLRMLDLSNSGIEVLPPNILSSLIKLEELYMGNTSINWEDVNSTVQNGNASIAELHKLPSLTALELQIRETWMLPRDMQVTFEKLNLFKIAIGDVWDWADIKDGTLKTLMLKLGTNIHLEHGIKSLIKGVENLYLDDVDGIQNVLYNLSADGFPLLKHLHVQNNANMKHIVDSKERNQIQVSFPILETLVLHNLKNLEHICHGPLSITSFGSLSVIKVKNCIQLKYLFSYTMFKGLSHLSEIEVCRCNNIKEIVLEDINSSANNDIANEKIDFLLLRSLTLEHLETIEDFFSYSSTDSRSKQKYHGSETDVSAPFFNAQVAFPNLDTIKLSSLLNLNKIWDDNYDSMHNLTSLIVDNCGGLKYLFSSTVVGSFNKLKHLEISNCAIMEEIIAKEEESNASKEVHFCKLEKIILKDMDNLKTIWHHQFEALKMLQVNNCNKIVVVFPSSMQKTYNKLEMLEVTNCDLVEAIFELNFNENSNVEDATHLKEVTIDGLPKLKKIWSGNPQEILSFQNLRNVKLKFCASLEYLLPLSVASRCSHLKELHILQCVNMKEIVAEEKESSSVNAAPIFEFNQLITLKLGNLHRLKGFYAKEHTVLCPSLKIIDVTYCPKLTLYRSSNIRDDIAPFLVETVIPDLEKLTISGKEAKMILQAQNSSGLFTKMKFLVLCAYKNDDTFPHQFLENARNLESLVVQKSCFKKIFQNEGKMWEKTDTKIKKLTLNALPNLEHICEEGFRIDSVLEFLEYLWVYRCPSLIDLLPSSATFTHLVYLGIKDCNGLTKLITSPTAQSLNKLITLKIEDCTSLEEIVTGEENVHITFICLRGLILECLPSLKQFCSSKCFFKFPLLEVVIVKECPRMEVFSEGYISTPKLRKVKIAKNDEEWFWKGNLNDTITSMFEDKVAFGKFEYLALSDYPEMKDLWYGQVDQNLFCNLKHLVVNKCDFLSHVLFPSNVMQVLYGLEELEVTDCDSLEAVFDVKGMKSKDTLIKQSTQLKTLTLSNLPKLKHIWNDNPHEIICFGNLCTVNVSMCQILFYIFSSSQCQDLEHLEMLNIESCGVEQIVGMEEEISMEINFNFPHLNELVLYRLTNLKSFYQGKYSLECPSLKVLNVYRCEALRMFSFIHKQPNLMDISHDILSQQALFSIDEKLSPNLEELAINGTDMLGILNGYCQENMFHKVEFLRLQSFDESPTSFMNEFHKIFPNHKTLQVRNSSFEILFPIKRTTGHLSMKNLKQVRHLWVYELEKLEHIWEKEFLLDHPLLQDLEVLHVLTCPSLISLVPSSASFTNLTSLKVADCKELLYLTPSSTARSLVQLKGLAISNCEKMIEIVKIDEENADKDIIFENLETMKFTSLSSLTSFCYEKHTIIFPSLLSLTVQECPQMEIFSSGVTVAPYLTEIEVEEETIRWKDDINTTIQQLFLEKLSPYYLVMLKKQDVRKSNYMFKLALLCTIQHLFLEKELLRSNSLNETTISPHLQGGQVGIDAGPEE</sequence>
<dbReference type="EMBL" id="CASHSV030000716">
    <property type="protein sequence ID" value="CAJ2673480.1"/>
    <property type="molecule type" value="Genomic_DNA"/>
</dbReference>
<gene>
    <name evidence="1" type="ORF">MILVUS5_LOCUS36935</name>
</gene>
<evidence type="ECO:0000313" key="2">
    <source>
        <dbReference type="Proteomes" id="UP001177021"/>
    </source>
</evidence>
<evidence type="ECO:0000313" key="1">
    <source>
        <dbReference type="EMBL" id="CAJ2673480.1"/>
    </source>
</evidence>
<keyword evidence="2" id="KW-1185">Reference proteome</keyword>
<protein>
    <submittedName>
        <fullName evidence="1">Uncharacterized protein</fullName>
    </submittedName>
</protein>
<comment type="caution">
    <text evidence="1">The sequence shown here is derived from an EMBL/GenBank/DDBJ whole genome shotgun (WGS) entry which is preliminary data.</text>
</comment>
<dbReference type="Proteomes" id="UP001177021">
    <property type="component" value="Unassembled WGS sequence"/>
</dbReference>